<evidence type="ECO:0000313" key="2">
    <source>
        <dbReference type="Proteomes" id="UP000709295"/>
    </source>
</evidence>
<evidence type="ECO:0000313" key="1">
    <source>
        <dbReference type="EMBL" id="KAG6976225.1"/>
    </source>
</evidence>
<feature type="non-terminal residue" evidence="1">
    <location>
        <position position="1"/>
    </location>
</feature>
<reference evidence="1" key="1">
    <citation type="submission" date="2021-01" db="EMBL/GenBank/DDBJ databases">
        <title>Phytophthora aleatoria, a newly-described species from Pinus radiata is distinct from Phytophthora cactorum isolates based on comparative genomics.</title>
        <authorList>
            <person name="Mcdougal R."/>
            <person name="Panda P."/>
            <person name="Williams N."/>
            <person name="Studholme D.J."/>
        </authorList>
    </citation>
    <scope>NUCLEOTIDE SEQUENCE</scope>
    <source>
        <strain evidence="1">NZFS 4037</strain>
    </source>
</reference>
<dbReference type="EMBL" id="JAENGY010000037">
    <property type="protein sequence ID" value="KAG6976225.1"/>
    <property type="molecule type" value="Genomic_DNA"/>
</dbReference>
<gene>
    <name evidence="1" type="ORF">JG688_00001582</name>
</gene>
<accession>A0A8J5JD97</accession>
<name>A0A8J5JD97_9STRA</name>
<dbReference type="Proteomes" id="UP000709295">
    <property type="component" value="Unassembled WGS sequence"/>
</dbReference>
<dbReference type="AlphaFoldDB" id="A0A8J5JD97"/>
<proteinExistence type="predicted"/>
<feature type="non-terminal residue" evidence="1">
    <location>
        <position position="62"/>
    </location>
</feature>
<comment type="caution">
    <text evidence="1">The sequence shown here is derived from an EMBL/GenBank/DDBJ whole genome shotgun (WGS) entry which is preliminary data.</text>
</comment>
<protein>
    <submittedName>
        <fullName evidence="1">Uncharacterized protein</fullName>
    </submittedName>
</protein>
<organism evidence="1 2">
    <name type="scientific">Phytophthora aleatoria</name>
    <dbReference type="NCBI Taxonomy" id="2496075"/>
    <lineage>
        <taxon>Eukaryota</taxon>
        <taxon>Sar</taxon>
        <taxon>Stramenopiles</taxon>
        <taxon>Oomycota</taxon>
        <taxon>Peronosporomycetes</taxon>
        <taxon>Peronosporales</taxon>
        <taxon>Peronosporaceae</taxon>
        <taxon>Phytophthora</taxon>
    </lineage>
</organism>
<sequence>YWQAFRTPPGYAATNNPLEAYHYTLKLVNDSKRATPTELVTRLDLSWIAYVASITPFIDEPQ</sequence>
<keyword evidence="2" id="KW-1185">Reference proteome</keyword>